<dbReference type="InterPro" id="IPR010559">
    <property type="entry name" value="Sig_transdc_His_kin_internal"/>
</dbReference>
<dbReference type="PRINTS" id="PR00344">
    <property type="entry name" value="BCTRLSENSOR"/>
</dbReference>
<proteinExistence type="predicted"/>
<keyword evidence="12" id="KW-1133">Transmembrane helix</keyword>
<comment type="caution">
    <text evidence="15">The sequence shown here is derived from an EMBL/GenBank/DDBJ whole genome shotgun (WGS) entry which is preliminary data.</text>
</comment>
<evidence type="ECO:0000256" key="4">
    <source>
        <dbReference type="ARBA" id="ARBA00022475"/>
    </source>
</evidence>
<evidence type="ECO:0000256" key="5">
    <source>
        <dbReference type="ARBA" id="ARBA00022553"/>
    </source>
</evidence>
<keyword evidence="11 12" id="KW-0472">Membrane</keyword>
<protein>
    <recommendedName>
        <fullName evidence="3">histidine kinase</fullName>
        <ecNumber evidence="3">2.7.13.3</ecNumber>
    </recommendedName>
</protein>
<dbReference type="Gene3D" id="3.30.565.10">
    <property type="entry name" value="Histidine kinase-like ATPase, C-terminal domain"/>
    <property type="match status" value="1"/>
</dbReference>
<dbReference type="SUPFAM" id="SSF158472">
    <property type="entry name" value="HAMP domain-like"/>
    <property type="match status" value="1"/>
</dbReference>
<dbReference type="PROSITE" id="PS50109">
    <property type="entry name" value="HIS_KIN"/>
    <property type="match status" value="1"/>
</dbReference>
<dbReference type="InterPro" id="IPR005467">
    <property type="entry name" value="His_kinase_dom"/>
</dbReference>
<feature type="domain" description="Histidine kinase" evidence="13">
    <location>
        <begin position="373"/>
        <end position="621"/>
    </location>
</feature>
<keyword evidence="6" id="KW-0808">Transferase</keyword>
<evidence type="ECO:0000256" key="6">
    <source>
        <dbReference type="ARBA" id="ARBA00022679"/>
    </source>
</evidence>
<keyword evidence="16" id="KW-1185">Reference proteome</keyword>
<keyword evidence="12" id="KW-0812">Transmembrane</keyword>
<dbReference type="RefSeq" id="WP_241688899.1">
    <property type="nucleotide sequence ID" value="NZ_CP026520.1"/>
</dbReference>
<dbReference type="Pfam" id="PF06580">
    <property type="entry name" value="His_kinase"/>
    <property type="match status" value="1"/>
</dbReference>
<keyword evidence="4" id="KW-1003">Cell membrane</keyword>
<evidence type="ECO:0000256" key="7">
    <source>
        <dbReference type="ARBA" id="ARBA00022741"/>
    </source>
</evidence>
<evidence type="ECO:0000256" key="3">
    <source>
        <dbReference type="ARBA" id="ARBA00012438"/>
    </source>
</evidence>
<evidence type="ECO:0000256" key="1">
    <source>
        <dbReference type="ARBA" id="ARBA00000085"/>
    </source>
</evidence>
<name>A0ABT4FIV3_9BACL</name>
<dbReference type="Proteomes" id="UP001527202">
    <property type="component" value="Unassembled WGS sequence"/>
</dbReference>
<feature type="transmembrane region" description="Helical" evidence="12">
    <location>
        <begin position="318"/>
        <end position="341"/>
    </location>
</feature>
<dbReference type="SUPFAM" id="SSF55874">
    <property type="entry name" value="ATPase domain of HSP90 chaperone/DNA topoisomerase II/histidine kinase"/>
    <property type="match status" value="1"/>
</dbReference>
<dbReference type="SMART" id="SM00304">
    <property type="entry name" value="HAMP"/>
    <property type="match status" value="1"/>
</dbReference>
<dbReference type="EMBL" id="JAMDMJ010000029">
    <property type="protein sequence ID" value="MCY9598412.1"/>
    <property type="molecule type" value="Genomic_DNA"/>
</dbReference>
<organism evidence="15 16">
    <name type="scientific">Paenibacillus chitinolyticus</name>
    <dbReference type="NCBI Taxonomy" id="79263"/>
    <lineage>
        <taxon>Bacteria</taxon>
        <taxon>Bacillati</taxon>
        <taxon>Bacillota</taxon>
        <taxon>Bacilli</taxon>
        <taxon>Bacillales</taxon>
        <taxon>Paenibacillaceae</taxon>
        <taxon>Paenibacillus</taxon>
    </lineage>
</organism>
<evidence type="ECO:0000313" key="16">
    <source>
        <dbReference type="Proteomes" id="UP001527202"/>
    </source>
</evidence>
<feature type="domain" description="HAMP" evidence="14">
    <location>
        <begin position="338"/>
        <end position="390"/>
    </location>
</feature>
<evidence type="ECO:0000256" key="8">
    <source>
        <dbReference type="ARBA" id="ARBA00022777"/>
    </source>
</evidence>
<dbReference type="InterPro" id="IPR050640">
    <property type="entry name" value="Bact_2-comp_sensor_kinase"/>
</dbReference>
<keyword evidence="10" id="KW-0902">Two-component regulatory system</keyword>
<dbReference type="PANTHER" id="PTHR34220">
    <property type="entry name" value="SENSOR HISTIDINE KINASE YPDA"/>
    <property type="match status" value="1"/>
</dbReference>
<evidence type="ECO:0000256" key="9">
    <source>
        <dbReference type="ARBA" id="ARBA00022840"/>
    </source>
</evidence>
<dbReference type="InterPro" id="IPR004358">
    <property type="entry name" value="Sig_transdc_His_kin-like_C"/>
</dbReference>
<keyword evidence="7" id="KW-0547">Nucleotide-binding</keyword>
<sequence>MTSRLSGWKARTIQAAGAVPLQTRLIVSYIFIMLIPVVLLSMYLFNSFYESTIREIVKSNESMLEVEKTNIYNHMETMERTAQLIVSDTAVAEYLQSNRNLEVNELLEYRRNAYDNLLRLQFNNPNLAHIRLFTSNANVKEIWPVFFSESRITGQPWYKQVKESPGTVQWIFGHSDPDLTRDTSIPSMDERGKVSLLREVSFVKGQHEAIVQVDMFFDLFFPKTFSRVQDGQSQMMIVDGNGTVHTLYDTAFFRKLAPSGFLDRLNRDASPGGSFEFTSKGTRYLCVYAKLDRLGAFMLNIVSLEEPFSDIAKTRNNLILAMTGLIALLAVTTYFLLSLILKKLHVLQNSMKRVRQGNFHFDIDIQGGGEVGELAHHFRLMLRKINELIVEAVNKQAATKEAELNSLKNQIDSHFMYNTLENLKMMAEIREQYALSDALTSLGGMMRYNLKWTSDYVRLADEIQHIGNYIAVMNIRYDDKLRLQLEIPPEFWDQKLPKMSLQPIVENSVKHGIRSSGGEDVLVITVKARELNGRMSISVHDDGRGMSLHQLEQLRLTMNMEDEAFRHRHSAEELREREGSGIGLRNVNQRVRLYYGREYGLQVTSREGAWTEVVLSLPLLSLTGGG</sequence>
<comment type="subcellular location">
    <subcellularLocation>
        <location evidence="2">Cell membrane</location>
        <topology evidence="2">Multi-pass membrane protein</topology>
    </subcellularLocation>
</comment>
<dbReference type="EC" id="2.7.13.3" evidence="3"/>
<dbReference type="GeneID" id="95376181"/>
<dbReference type="InterPro" id="IPR003660">
    <property type="entry name" value="HAMP_dom"/>
</dbReference>
<dbReference type="SMART" id="SM00387">
    <property type="entry name" value="HATPase_c"/>
    <property type="match status" value="1"/>
</dbReference>
<dbReference type="Pfam" id="PF00672">
    <property type="entry name" value="HAMP"/>
    <property type="match status" value="1"/>
</dbReference>
<dbReference type="InterPro" id="IPR003594">
    <property type="entry name" value="HATPase_dom"/>
</dbReference>
<accession>A0ABT4FIV3</accession>
<keyword evidence="8 15" id="KW-0418">Kinase</keyword>
<keyword evidence="9" id="KW-0067">ATP-binding</keyword>
<evidence type="ECO:0000256" key="2">
    <source>
        <dbReference type="ARBA" id="ARBA00004651"/>
    </source>
</evidence>
<dbReference type="Gene3D" id="6.10.340.10">
    <property type="match status" value="1"/>
</dbReference>
<keyword evidence="5" id="KW-0597">Phosphoprotein</keyword>
<dbReference type="GO" id="GO:0016301">
    <property type="term" value="F:kinase activity"/>
    <property type="evidence" value="ECO:0007669"/>
    <property type="project" value="UniProtKB-KW"/>
</dbReference>
<dbReference type="InterPro" id="IPR036890">
    <property type="entry name" value="HATPase_C_sf"/>
</dbReference>
<evidence type="ECO:0000256" key="10">
    <source>
        <dbReference type="ARBA" id="ARBA00023012"/>
    </source>
</evidence>
<dbReference type="PANTHER" id="PTHR34220:SF7">
    <property type="entry name" value="SENSOR HISTIDINE KINASE YPDA"/>
    <property type="match status" value="1"/>
</dbReference>
<comment type="catalytic activity">
    <reaction evidence="1">
        <text>ATP + protein L-histidine = ADP + protein N-phospho-L-histidine.</text>
        <dbReference type="EC" id="2.7.13.3"/>
    </reaction>
</comment>
<dbReference type="CDD" id="cd06225">
    <property type="entry name" value="HAMP"/>
    <property type="match status" value="1"/>
</dbReference>
<evidence type="ECO:0000256" key="12">
    <source>
        <dbReference type="SAM" id="Phobius"/>
    </source>
</evidence>
<gene>
    <name evidence="15" type="ORF">M5X16_21930</name>
</gene>
<evidence type="ECO:0000259" key="14">
    <source>
        <dbReference type="PROSITE" id="PS50885"/>
    </source>
</evidence>
<dbReference type="Pfam" id="PF02518">
    <property type="entry name" value="HATPase_c"/>
    <property type="match status" value="1"/>
</dbReference>
<dbReference type="PROSITE" id="PS50885">
    <property type="entry name" value="HAMP"/>
    <property type="match status" value="1"/>
</dbReference>
<evidence type="ECO:0000259" key="13">
    <source>
        <dbReference type="PROSITE" id="PS50109"/>
    </source>
</evidence>
<evidence type="ECO:0000313" key="15">
    <source>
        <dbReference type="EMBL" id="MCY9598412.1"/>
    </source>
</evidence>
<reference evidence="15 16" key="1">
    <citation type="submission" date="2022-05" db="EMBL/GenBank/DDBJ databases">
        <title>Genome Sequencing of Bee-Associated Microbes.</title>
        <authorList>
            <person name="Dunlap C."/>
        </authorList>
    </citation>
    <scope>NUCLEOTIDE SEQUENCE [LARGE SCALE GENOMIC DNA]</scope>
    <source>
        <strain evidence="15 16">NRRL B-23120</strain>
    </source>
</reference>
<evidence type="ECO:0000256" key="11">
    <source>
        <dbReference type="ARBA" id="ARBA00023136"/>
    </source>
</evidence>
<feature type="transmembrane region" description="Helical" evidence="12">
    <location>
        <begin position="26"/>
        <end position="45"/>
    </location>
</feature>